<reference evidence="1" key="1">
    <citation type="submission" date="2020-02" db="EMBL/GenBank/DDBJ databases">
        <authorList>
            <person name="Meier V. D."/>
        </authorList>
    </citation>
    <scope>NUCLEOTIDE SEQUENCE</scope>
    <source>
        <strain evidence="1">AVDCRST_MAG39</strain>
    </source>
</reference>
<accession>A0A6J4TC34</accession>
<organism evidence="1">
    <name type="scientific">uncultured Sphingomonadaceae bacterium</name>
    <dbReference type="NCBI Taxonomy" id="169976"/>
    <lineage>
        <taxon>Bacteria</taxon>
        <taxon>Pseudomonadati</taxon>
        <taxon>Pseudomonadota</taxon>
        <taxon>Alphaproteobacteria</taxon>
        <taxon>Sphingomonadales</taxon>
        <taxon>Sphingomonadaceae</taxon>
        <taxon>environmental samples</taxon>
    </lineage>
</organism>
<protein>
    <submittedName>
        <fullName evidence="1">Uncharacterized protein</fullName>
    </submittedName>
</protein>
<name>A0A6J4TC34_9SPHN</name>
<gene>
    <name evidence="1" type="ORF">AVDCRST_MAG39-2379</name>
</gene>
<evidence type="ECO:0000313" key="1">
    <source>
        <dbReference type="EMBL" id="CAA9519148.1"/>
    </source>
</evidence>
<dbReference type="EMBL" id="CADCVW010000101">
    <property type="protein sequence ID" value="CAA9519148.1"/>
    <property type="molecule type" value="Genomic_DNA"/>
</dbReference>
<dbReference type="AlphaFoldDB" id="A0A6J4TC34"/>
<proteinExistence type="predicted"/>
<sequence length="368" mass="41108">MLTRGDDYPIHQTAEPIAYAGTDRNFYDRYFFNGYPADPADDRIFALAFGVYPALNIADAHFCWLAGGRQVNLHASRWLGMERMALEVGPIRLAVEEPLRRLRVTVSAPEQGVAADLRFTGRSFPIEEPRFTRRIGPRTLLDYTRLTQNGAYEGWLEVDGARTDVAGFVGTRDRSWGVRPVGARDPQLPAPDAPPQFHWLWAPCIFPDRDLFFHSNDDEHGRPWNRRAVWAPVGAGPEEERAFDAARARLSLRPDTRHAAAAELTLADERGASAVAFEPTADFFMLGLGYGHPTWGHGVNRGELAVEREDFATAELDRAQPHHFHVQALSRVIWRDPDRSERVGRGVLEQLAIGPHAPSGFAGLTDLA</sequence>
<dbReference type="SUPFAM" id="SSF159245">
    <property type="entry name" value="AttH-like"/>
    <property type="match status" value="1"/>
</dbReference>